<accession>K9YLF9</accession>
<dbReference type="eggNOG" id="COG0457">
    <property type="taxonomic scope" value="Bacteria"/>
</dbReference>
<gene>
    <name evidence="1" type="ordered locus">Cyast_0981</name>
</gene>
<keyword evidence="2" id="KW-1185">Reference proteome</keyword>
<dbReference type="BioCyc" id="CSTA292563:G1353-989-MONOMER"/>
<dbReference type="EMBL" id="CP003940">
    <property type="protein sequence ID" value="AFZ46953.1"/>
    <property type="molecule type" value="Genomic_DNA"/>
</dbReference>
<evidence type="ECO:0000313" key="2">
    <source>
        <dbReference type="Proteomes" id="UP000010483"/>
    </source>
</evidence>
<organism evidence="1 2">
    <name type="scientific">Cyanobacterium stanieri (strain ATCC 29140 / PCC 7202)</name>
    <dbReference type="NCBI Taxonomy" id="292563"/>
    <lineage>
        <taxon>Bacteria</taxon>
        <taxon>Bacillati</taxon>
        <taxon>Cyanobacteriota</taxon>
        <taxon>Cyanophyceae</taxon>
        <taxon>Oscillatoriophycideae</taxon>
        <taxon>Chroococcales</taxon>
        <taxon>Geminocystaceae</taxon>
        <taxon>Cyanobacterium</taxon>
    </lineage>
</organism>
<dbReference type="HOGENOM" id="CLU_100519_1_0_3"/>
<dbReference type="STRING" id="292563.Cyast_0981"/>
<reference evidence="2" key="1">
    <citation type="journal article" date="2013" name="Proc. Natl. Acad. Sci. U.S.A.">
        <title>Improving the coverage of the cyanobacterial phylum using diversity-driven genome sequencing.</title>
        <authorList>
            <person name="Shih P.M."/>
            <person name="Wu D."/>
            <person name="Latifi A."/>
            <person name="Axen S.D."/>
            <person name="Fewer D.P."/>
            <person name="Talla E."/>
            <person name="Calteau A."/>
            <person name="Cai F."/>
            <person name="Tandeau de Marsac N."/>
            <person name="Rippka R."/>
            <person name="Herdman M."/>
            <person name="Sivonen K."/>
            <person name="Coursin T."/>
            <person name="Laurent T."/>
            <person name="Goodwin L."/>
            <person name="Nolan M."/>
            <person name="Davenport K.W."/>
            <person name="Han C.S."/>
            <person name="Rubin E.M."/>
            <person name="Eisen J.A."/>
            <person name="Woyke T."/>
            <person name="Gugger M."/>
            <person name="Kerfeld C.A."/>
        </authorList>
    </citation>
    <scope>NUCLEOTIDE SEQUENCE [LARGE SCALE GENOMIC DNA]</scope>
    <source>
        <strain evidence="2">ATCC 29140 / PCC 7202</strain>
    </source>
</reference>
<dbReference type="InterPro" id="IPR037257">
    <property type="entry name" value="T2SS_E_N_sf"/>
</dbReference>
<sequence length="171" mass="20224">MMQTLEKSTKKWLARPIGEKLQEAGLISPYQIEVALIDQTSYIDTKFGEILALRGWLKQETVDFFVQDLPQLIHQPQKIRLGDYFKAAALLREEQITEILQEQMQLGIKFGYVAVIKGYLKQETLDFFLRHFVESREDRKTTHQEKETFIQFDTEIEFDDGDDKYEINWIN</sequence>
<protein>
    <submittedName>
        <fullName evidence="1">Uncharacterized protein</fullName>
    </submittedName>
</protein>
<dbReference type="AlphaFoldDB" id="K9YLF9"/>
<proteinExistence type="predicted"/>
<dbReference type="Proteomes" id="UP000010483">
    <property type="component" value="Chromosome"/>
</dbReference>
<dbReference type="KEGG" id="csn:Cyast_0981"/>
<name>K9YLF9_CYASC</name>
<dbReference type="SUPFAM" id="SSF160246">
    <property type="entry name" value="EspE N-terminal domain-like"/>
    <property type="match status" value="1"/>
</dbReference>
<evidence type="ECO:0000313" key="1">
    <source>
        <dbReference type="EMBL" id="AFZ46953.1"/>
    </source>
</evidence>